<keyword evidence="2" id="KW-1185">Reference proteome</keyword>
<gene>
    <name evidence="1" type="ORF">SAMN04487893_10461</name>
</gene>
<dbReference type="RefSeq" id="WP_090678357.1">
    <property type="nucleotide sequence ID" value="NZ_FORU01000004.1"/>
</dbReference>
<proteinExistence type="predicted"/>
<dbReference type="STRING" id="1150112.SAMN04487893_10461"/>
<dbReference type="Proteomes" id="UP000243887">
    <property type="component" value="Unassembled WGS sequence"/>
</dbReference>
<accession>A0A1I3PDF3</accession>
<dbReference type="AlphaFoldDB" id="A0A1I3PDF3"/>
<evidence type="ECO:0000313" key="2">
    <source>
        <dbReference type="Proteomes" id="UP000243887"/>
    </source>
</evidence>
<name>A0A1I3PDF3_9FLAO</name>
<dbReference type="OrthoDB" id="1394728at2"/>
<organism evidence="1 2">
    <name type="scientific">Myroides guanonis</name>
    <dbReference type="NCBI Taxonomy" id="1150112"/>
    <lineage>
        <taxon>Bacteria</taxon>
        <taxon>Pseudomonadati</taxon>
        <taxon>Bacteroidota</taxon>
        <taxon>Flavobacteriia</taxon>
        <taxon>Flavobacteriales</taxon>
        <taxon>Flavobacteriaceae</taxon>
        <taxon>Myroides</taxon>
    </lineage>
</organism>
<protein>
    <submittedName>
        <fullName evidence="1">Uncharacterized protein</fullName>
    </submittedName>
</protein>
<dbReference type="EMBL" id="FORU01000004">
    <property type="protein sequence ID" value="SFJ19046.1"/>
    <property type="molecule type" value="Genomic_DNA"/>
</dbReference>
<sequence>MKAIETTSKQHELPKELNEKLNKLIENDKIHFIFYSNDNLLDLPTLTIVLQEHANSKKLLKKKWISKSVERFKLHVHFINMQSFYQSDSFQNNIYASLNCQSIHLVYGSEKDCKPLFISDFSKRHQNKVLNSIDIWFQSEHQRHSMFLNILEKEYDDDKLISNEAALQCLKTILLEIQNRIQPIIKPNSKDNTKYFLKLILQHCKSVKENFDNAETSKNLESILDFKIEQNLIPKEDNNPPNIKNLIALTLKLVDALYIDLANDILTKYKEISLTCETAILKQQQATLQKNLEAKTKEILKNYVGLHSIYFLKRKITQIYSSKKTPEFKVELLLLVTVDRNTLEMEGNLRQKVLLETDNKVEVTFILLKKSNWQKHLPVYGVFLHKHLKKEQHWIGDPLVPELSLSETIPLDQLKSKFWIECKSVVNPIIQRNKLLGVNNGSVLDYGLYKGLFQQLLIAILFSKANFIPQVFSVKYIWRLIEWYVPEILDKIYLNERTSSILLGSYNIIRNHPTMIPYKFNNVEEEWKDLQAICETLLDYANSCYENIPVFQVTPAIITPTFIESENTNHVQPILENHEKSNQ</sequence>
<reference evidence="2" key="1">
    <citation type="submission" date="2016-10" db="EMBL/GenBank/DDBJ databases">
        <authorList>
            <person name="Varghese N."/>
            <person name="Submissions S."/>
        </authorList>
    </citation>
    <scope>NUCLEOTIDE SEQUENCE [LARGE SCALE GENOMIC DNA]</scope>
    <source>
        <strain evidence="2">DSM 26542</strain>
    </source>
</reference>
<evidence type="ECO:0000313" key="1">
    <source>
        <dbReference type="EMBL" id="SFJ19046.1"/>
    </source>
</evidence>